<dbReference type="AlphaFoldDB" id="A0A7W6Q4V7"/>
<keyword evidence="2" id="KW-1185">Reference proteome</keyword>
<dbReference type="RefSeq" id="WP_025054814.1">
    <property type="nucleotide sequence ID" value="NZ_JACIFU010000001.1"/>
</dbReference>
<dbReference type="SUPFAM" id="SSF52540">
    <property type="entry name" value="P-loop containing nucleoside triphosphate hydrolases"/>
    <property type="match status" value="1"/>
</dbReference>
<dbReference type="EMBL" id="JACIFU010000001">
    <property type="protein sequence ID" value="MBB4173110.1"/>
    <property type="molecule type" value="Genomic_DNA"/>
</dbReference>
<reference evidence="1 2" key="1">
    <citation type="submission" date="2020-08" db="EMBL/GenBank/DDBJ databases">
        <title>Genomic Encyclopedia of Type Strains, Phase IV (KMG-IV): sequencing the most valuable type-strain genomes for metagenomic binning, comparative biology and taxonomic classification.</title>
        <authorList>
            <person name="Goeker M."/>
        </authorList>
    </citation>
    <scope>NUCLEOTIDE SEQUENCE [LARGE SCALE GENOMIC DNA]</scope>
    <source>
        <strain evidence="1 2">DSM 101015</strain>
    </source>
</reference>
<dbReference type="Proteomes" id="UP000565745">
    <property type="component" value="Unassembled WGS sequence"/>
</dbReference>
<dbReference type="Gene3D" id="3.40.50.300">
    <property type="entry name" value="P-loop containing nucleotide triphosphate hydrolases"/>
    <property type="match status" value="1"/>
</dbReference>
<dbReference type="OrthoDB" id="7705857at2"/>
<organism evidence="1 2">
    <name type="scientific">Sulfitobacter noctilucicola</name>
    <dbReference type="NCBI Taxonomy" id="1342301"/>
    <lineage>
        <taxon>Bacteria</taxon>
        <taxon>Pseudomonadati</taxon>
        <taxon>Pseudomonadota</taxon>
        <taxon>Alphaproteobacteria</taxon>
        <taxon>Rhodobacterales</taxon>
        <taxon>Roseobacteraceae</taxon>
        <taxon>Sulfitobacter</taxon>
    </lineage>
</organism>
<name>A0A7W6Q4V7_9RHOB</name>
<sequence>MPRRIIIHAGFHKTGTSTIQATLRENRVALKKHVALRLRWHLRDVVSSARGYSTEQDPLTLIKLQSRFGQMVNELPGMPRRTLILSAEELSGHLPGRGDLADYSAAPVLLYAYWEILRSAYPEAEIIIFLTVRAPQAWLVSAYWQHVKSSDMTLDLDTFCERYAGAADLEEMAAEIASRVPTPVRSATLEGARDLPLGPTDRLLDMCDIPLSVRATLTRVAPVNQRPPEDVLQALLAANRAHTAPESRDAAKTAILAQAGLS</sequence>
<proteinExistence type="predicted"/>
<gene>
    <name evidence="1" type="ORF">GGR93_000871</name>
</gene>
<evidence type="ECO:0000313" key="1">
    <source>
        <dbReference type="EMBL" id="MBB4173110.1"/>
    </source>
</evidence>
<comment type="caution">
    <text evidence="1">The sequence shown here is derived from an EMBL/GenBank/DDBJ whole genome shotgun (WGS) entry which is preliminary data.</text>
</comment>
<dbReference type="InterPro" id="IPR027417">
    <property type="entry name" value="P-loop_NTPase"/>
</dbReference>
<evidence type="ECO:0000313" key="2">
    <source>
        <dbReference type="Proteomes" id="UP000565745"/>
    </source>
</evidence>
<accession>A0A7W6Q4V7</accession>
<evidence type="ECO:0008006" key="3">
    <source>
        <dbReference type="Google" id="ProtNLM"/>
    </source>
</evidence>
<protein>
    <recommendedName>
        <fullName evidence="3">Sulfotransferase family protein</fullName>
    </recommendedName>
</protein>